<keyword evidence="2" id="KW-1185">Reference proteome</keyword>
<accession>A0ACC1PBT3</accession>
<evidence type="ECO:0000313" key="2">
    <source>
        <dbReference type="Proteomes" id="UP001143856"/>
    </source>
</evidence>
<protein>
    <submittedName>
        <fullName evidence="1">Uncharacterized protein</fullName>
    </submittedName>
</protein>
<comment type="caution">
    <text evidence="1">The sequence shown here is derived from an EMBL/GenBank/DDBJ whole genome shotgun (WGS) entry which is preliminary data.</text>
</comment>
<reference evidence="1" key="1">
    <citation type="submission" date="2022-10" db="EMBL/GenBank/DDBJ databases">
        <title>Genome Sequence of Xylaria curta.</title>
        <authorList>
            <person name="Buettner E."/>
        </authorList>
    </citation>
    <scope>NUCLEOTIDE SEQUENCE</scope>
    <source>
        <strain evidence="1">Babe10</strain>
    </source>
</reference>
<gene>
    <name evidence="1" type="ORF">NUW58_g3546</name>
</gene>
<organism evidence="1 2">
    <name type="scientific">Xylaria curta</name>
    <dbReference type="NCBI Taxonomy" id="42375"/>
    <lineage>
        <taxon>Eukaryota</taxon>
        <taxon>Fungi</taxon>
        <taxon>Dikarya</taxon>
        <taxon>Ascomycota</taxon>
        <taxon>Pezizomycotina</taxon>
        <taxon>Sordariomycetes</taxon>
        <taxon>Xylariomycetidae</taxon>
        <taxon>Xylariales</taxon>
        <taxon>Xylariaceae</taxon>
        <taxon>Xylaria</taxon>
    </lineage>
</organism>
<dbReference type="EMBL" id="JAPDGR010000545">
    <property type="protein sequence ID" value="KAJ2989284.1"/>
    <property type="molecule type" value="Genomic_DNA"/>
</dbReference>
<name>A0ACC1PBT3_9PEZI</name>
<proteinExistence type="predicted"/>
<dbReference type="Proteomes" id="UP001143856">
    <property type="component" value="Unassembled WGS sequence"/>
</dbReference>
<sequence>MPEYAAQVPSGLVHPDHLQPPSIPAKPGLRYAGAGNWHPWVVKLKSSGTGFYINLPGTDKDVILTAGHNLVGSDGKRSTELVVMSSDGKGDIVVDNNNVEINTRYFKSPKDYNAVYDYGAIFIPREEGQPPRPGFGFSLMLGIDLKDRGKTDPKDAYLTGNVNVTGYREHTPPGQPDLSTGGCNIHPNQLEYEVETQVGLSGSPVWTAYNGVETVVAIHNHGKNESGKSRGTRLNLRVMRDIFRWAGINRFSKRLRIQQVGAHPDGVYLHFAKDYTIGKDQVGRVYIGPDSMDTTFDVLLAETPPTSRLGELRPCFALMARVPWAEKLDEYEDKGDNWVVWDIDDRKVLLSKDFHPWCLMRLEDAPAGTFNVVIYREGKGQAQEVLMRLKVDTSSLTELEMMLGRQDVDGISFVKAIRGKKYKFDQFCLEG</sequence>
<evidence type="ECO:0000313" key="1">
    <source>
        <dbReference type="EMBL" id="KAJ2989284.1"/>
    </source>
</evidence>